<dbReference type="PROSITE" id="PS51352">
    <property type="entry name" value="THIOREDOXIN_2"/>
    <property type="match status" value="1"/>
</dbReference>
<gene>
    <name evidence="9" type="ORF">K2U94_10655</name>
</gene>
<dbReference type="Gene3D" id="3.40.30.10">
    <property type="entry name" value="Glutaredoxin"/>
    <property type="match status" value="1"/>
</dbReference>
<comment type="caution">
    <text evidence="9">The sequence shown here is derived from an EMBL/GenBank/DDBJ whole genome shotgun (WGS) entry which is preliminary data.</text>
</comment>
<evidence type="ECO:0000313" key="9">
    <source>
        <dbReference type="EMBL" id="MCI4683223.1"/>
    </source>
</evidence>
<evidence type="ECO:0000256" key="4">
    <source>
        <dbReference type="ARBA" id="ARBA00023002"/>
    </source>
</evidence>
<evidence type="ECO:0000256" key="1">
    <source>
        <dbReference type="ARBA" id="ARBA00003565"/>
    </source>
</evidence>
<protein>
    <submittedName>
        <fullName evidence="9">DsbA family protein</fullName>
    </submittedName>
</protein>
<comment type="function">
    <text evidence="1">May be required for disulfide bond formation in some proteins.</text>
</comment>
<name>A0ABS9Z6I1_9HYPH</name>
<dbReference type="InterPro" id="IPR036249">
    <property type="entry name" value="Thioredoxin-like_sf"/>
</dbReference>
<proteinExistence type="inferred from homology"/>
<evidence type="ECO:0000259" key="8">
    <source>
        <dbReference type="PROSITE" id="PS51352"/>
    </source>
</evidence>
<dbReference type="SUPFAM" id="SSF52833">
    <property type="entry name" value="Thioredoxin-like"/>
    <property type="match status" value="1"/>
</dbReference>
<feature type="domain" description="Thioredoxin" evidence="8">
    <location>
        <begin position="23"/>
        <end position="205"/>
    </location>
</feature>
<accession>A0ABS9Z6I1</accession>
<evidence type="ECO:0000256" key="7">
    <source>
        <dbReference type="SAM" id="SignalP"/>
    </source>
</evidence>
<dbReference type="InterPro" id="IPR012336">
    <property type="entry name" value="Thioredoxin-like_fold"/>
</dbReference>
<dbReference type="InterPro" id="IPR013766">
    <property type="entry name" value="Thioredoxin_domain"/>
</dbReference>
<evidence type="ECO:0000256" key="5">
    <source>
        <dbReference type="ARBA" id="ARBA00023157"/>
    </source>
</evidence>
<dbReference type="Proteomes" id="UP001139104">
    <property type="component" value="Unassembled WGS sequence"/>
</dbReference>
<dbReference type="RefSeq" id="WP_243067185.1">
    <property type="nucleotide sequence ID" value="NZ_JAIVFK010000028.1"/>
</dbReference>
<keyword evidence="3 7" id="KW-0732">Signal</keyword>
<keyword evidence="6" id="KW-0676">Redox-active center</keyword>
<sequence length="214" mass="22876">MLTNRRTVLLAALASSPLLASGFVRRAKAQQMTLESIANDPDAPTAGNPKGDVTIVAFLDYNCPYCKKSAPTLDGILQTDSGVRLVYKDCPVLSEASVFGARMALAANYQGAYQRVHAALMRIPGRRNPQSTMEEAIASSGADLARLKSDLIAHGDDIDRLIRRNIAQAEALGFDGVPNFLIGPYKAHGYIDFDAMKSAVAQARALTAAKPEAL</sequence>
<dbReference type="Pfam" id="PF13462">
    <property type="entry name" value="Thioredoxin_4"/>
    <property type="match status" value="1"/>
</dbReference>
<dbReference type="CDD" id="cd03023">
    <property type="entry name" value="DsbA_Com1_like"/>
    <property type="match status" value="1"/>
</dbReference>
<evidence type="ECO:0000256" key="3">
    <source>
        <dbReference type="ARBA" id="ARBA00022729"/>
    </source>
</evidence>
<keyword evidence="10" id="KW-1185">Reference proteome</keyword>
<keyword evidence="5" id="KW-1015">Disulfide bond</keyword>
<dbReference type="EMBL" id="JAIVFP010000001">
    <property type="protein sequence ID" value="MCI4683223.1"/>
    <property type="molecule type" value="Genomic_DNA"/>
</dbReference>
<organism evidence="9 10">
    <name type="scientific">Candidatus Rhodoblastus alkanivorans</name>
    <dbReference type="NCBI Taxonomy" id="2954117"/>
    <lineage>
        <taxon>Bacteria</taxon>
        <taxon>Pseudomonadati</taxon>
        <taxon>Pseudomonadota</taxon>
        <taxon>Alphaproteobacteria</taxon>
        <taxon>Hyphomicrobiales</taxon>
        <taxon>Rhodoblastaceae</taxon>
        <taxon>Rhodoblastus</taxon>
    </lineage>
</organism>
<reference evidence="9" key="1">
    <citation type="journal article" date="2022" name="ISME J.">
        <title>Identification of active gaseous-alkane degraders at natural gas seeps.</title>
        <authorList>
            <person name="Farhan Ul Haque M."/>
            <person name="Hernandez M."/>
            <person name="Crombie A.T."/>
            <person name="Murrell J.C."/>
        </authorList>
    </citation>
    <scope>NUCLEOTIDE SEQUENCE</scope>
    <source>
        <strain evidence="9">PC2</strain>
    </source>
</reference>
<keyword evidence="4" id="KW-0560">Oxidoreductase</keyword>
<dbReference type="PANTHER" id="PTHR13887:SF14">
    <property type="entry name" value="DISULFIDE BOND FORMATION PROTEIN D"/>
    <property type="match status" value="1"/>
</dbReference>
<feature type="signal peptide" evidence="7">
    <location>
        <begin position="1"/>
        <end position="20"/>
    </location>
</feature>
<comment type="similarity">
    <text evidence="2">Belongs to the thioredoxin family. DsbA subfamily.</text>
</comment>
<evidence type="ECO:0000256" key="6">
    <source>
        <dbReference type="ARBA" id="ARBA00023284"/>
    </source>
</evidence>
<feature type="chain" id="PRO_5045523370" evidence="7">
    <location>
        <begin position="21"/>
        <end position="214"/>
    </location>
</feature>
<dbReference type="PANTHER" id="PTHR13887">
    <property type="entry name" value="GLUTATHIONE S-TRANSFERASE KAPPA"/>
    <property type="match status" value="1"/>
</dbReference>
<evidence type="ECO:0000313" key="10">
    <source>
        <dbReference type="Proteomes" id="UP001139104"/>
    </source>
</evidence>
<evidence type="ECO:0000256" key="2">
    <source>
        <dbReference type="ARBA" id="ARBA00005791"/>
    </source>
</evidence>